<dbReference type="AlphaFoldDB" id="A0A0Q3IUM5"/>
<dbReference type="Pfam" id="PF03478">
    <property type="entry name" value="Beta-prop_KIB1-4"/>
    <property type="match status" value="1"/>
</dbReference>
<proteinExistence type="predicted"/>
<dbReference type="OrthoDB" id="691951at2759"/>
<dbReference type="InterPro" id="IPR050942">
    <property type="entry name" value="F-box_BR-signaling"/>
</dbReference>
<gene>
    <name evidence="2" type="ORF">BRADI_2g11876v3</name>
</gene>
<protein>
    <recommendedName>
        <fullName evidence="1">KIB1-4 beta-propeller domain-containing protein</fullName>
    </recommendedName>
</protein>
<feature type="domain" description="KIB1-4 beta-propeller" evidence="1">
    <location>
        <begin position="63"/>
        <end position="329"/>
    </location>
</feature>
<sequence length="365" mass="40585">MVDEVVGHLAIFSTAQFTSVCPSWAKAVTTNPTLPFGTPCLLMSLEDDPQAEAHPPMERNHHVPACIRAMRDRYWVGAKDDWLATVDESCNAELVNPYSGHRAHLPAITTIPGVELTGRVCELRRRGTNGYDHVLRRIVVCETPSADNGYLVIGIFSSGLLAIARSGGEHSCWTALKNPREAWSSSDSYSDAIVHKGKVVAVGTNGYIYAWDLGAGTTCHEPCPQNLAESADGRRLLLVYTHDWRYKLNINLGGEIERYDEHGHGVHLYELDVDASVSESDGDRRHGWSRVTSLGDRALFLGSNCPFLAEVDRGSELLRPNSVCFTVNELFGYLGMDFDMVVLDLDDQSPIWFRPRVVDWQRRSI</sequence>
<dbReference type="Gene3D" id="2.130.10.10">
    <property type="entry name" value="YVTN repeat-like/Quinoprotein amine dehydrogenase"/>
    <property type="match status" value="1"/>
</dbReference>
<dbReference type="InterPro" id="IPR015943">
    <property type="entry name" value="WD40/YVTN_repeat-like_dom_sf"/>
</dbReference>
<evidence type="ECO:0000313" key="4">
    <source>
        <dbReference type="Proteomes" id="UP000008810"/>
    </source>
</evidence>
<dbReference type="InParanoid" id="A0A0Q3IUM5"/>
<keyword evidence="4" id="KW-1185">Reference proteome</keyword>
<dbReference type="PANTHER" id="PTHR44259:SF57">
    <property type="entry name" value="DUF1618 DOMAIN-CONTAINING PROTEIN"/>
    <property type="match status" value="1"/>
</dbReference>
<dbReference type="InterPro" id="IPR005174">
    <property type="entry name" value="KIB1-4_b-propeller"/>
</dbReference>
<dbReference type="SUPFAM" id="SSF50998">
    <property type="entry name" value="Quinoprotein alcohol dehydrogenase-like"/>
    <property type="match status" value="1"/>
</dbReference>
<evidence type="ECO:0000313" key="3">
    <source>
        <dbReference type="EnsemblPlants" id="KQK04132"/>
    </source>
</evidence>
<evidence type="ECO:0000259" key="1">
    <source>
        <dbReference type="Pfam" id="PF03478"/>
    </source>
</evidence>
<dbReference type="PANTHER" id="PTHR44259">
    <property type="entry name" value="OS07G0183000 PROTEIN-RELATED"/>
    <property type="match status" value="1"/>
</dbReference>
<dbReference type="STRING" id="15368.A0A0Q3IUM5"/>
<dbReference type="Proteomes" id="UP000008810">
    <property type="component" value="Chromosome 2"/>
</dbReference>
<reference evidence="3" key="3">
    <citation type="submission" date="2018-08" db="UniProtKB">
        <authorList>
            <consortium name="EnsemblPlants"/>
        </authorList>
    </citation>
    <scope>IDENTIFICATION</scope>
    <source>
        <strain evidence="3">cv. Bd21</strain>
    </source>
</reference>
<name>A0A0Q3IUM5_BRADI</name>
<evidence type="ECO:0000313" key="2">
    <source>
        <dbReference type="EMBL" id="KQK04132.1"/>
    </source>
</evidence>
<organism evidence="2">
    <name type="scientific">Brachypodium distachyon</name>
    <name type="common">Purple false brome</name>
    <name type="synonym">Trachynia distachya</name>
    <dbReference type="NCBI Taxonomy" id="15368"/>
    <lineage>
        <taxon>Eukaryota</taxon>
        <taxon>Viridiplantae</taxon>
        <taxon>Streptophyta</taxon>
        <taxon>Embryophyta</taxon>
        <taxon>Tracheophyta</taxon>
        <taxon>Spermatophyta</taxon>
        <taxon>Magnoliopsida</taxon>
        <taxon>Liliopsida</taxon>
        <taxon>Poales</taxon>
        <taxon>Poaceae</taxon>
        <taxon>BOP clade</taxon>
        <taxon>Pooideae</taxon>
        <taxon>Stipodae</taxon>
        <taxon>Brachypodieae</taxon>
        <taxon>Brachypodium</taxon>
    </lineage>
</organism>
<dbReference type="EMBL" id="CM000881">
    <property type="protein sequence ID" value="KQK04132.1"/>
    <property type="molecule type" value="Genomic_DNA"/>
</dbReference>
<dbReference type="InterPro" id="IPR011047">
    <property type="entry name" value="Quinoprotein_ADH-like_sf"/>
</dbReference>
<accession>A0A0Q3IUM5</accession>
<reference evidence="2" key="2">
    <citation type="submission" date="2017-06" db="EMBL/GenBank/DDBJ databases">
        <title>WGS assembly of Brachypodium distachyon.</title>
        <authorList>
            <consortium name="The International Brachypodium Initiative"/>
            <person name="Lucas S."/>
            <person name="Harmon-Smith M."/>
            <person name="Lail K."/>
            <person name="Tice H."/>
            <person name="Grimwood J."/>
            <person name="Bruce D."/>
            <person name="Barry K."/>
            <person name="Shu S."/>
            <person name="Lindquist E."/>
            <person name="Wang M."/>
            <person name="Pitluck S."/>
            <person name="Vogel J.P."/>
            <person name="Garvin D.F."/>
            <person name="Mockler T.C."/>
            <person name="Schmutz J."/>
            <person name="Rokhsar D."/>
            <person name="Bevan M.W."/>
        </authorList>
    </citation>
    <scope>NUCLEOTIDE SEQUENCE</scope>
    <source>
        <strain evidence="2">Bd21</strain>
    </source>
</reference>
<reference evidence="2 3" key="1">
    <citation type="journal article" date="2010" name="Nature">
        <title>Genome sequencing and analysis of the model grass Brachypodium distachyon.</title>
        <authorList>
            <consortium name="International Brachypodium Initiative"/>
        </authorList>
    </citation>
    <scope>NUCLEOTIDE SEQUENCE [LARGE SCALE GENOMIC DNA]</scope>
    <source>
        <strain evidence="2 3">Bd21</strain>
    </source>
</reference>
<dbReference type="EnsemblPlants" id="KQK04132">
    <property type="protein sequence ID" value="KQK04132"/>
    <property type="gene ID" value="BRADI_2g11876v3"/>
</dbReference>
<dbReference type="Gramene" id="KQK04132">
    <property type="protein sequence ID" value="KQK04132"/>
    <property type="gene ID" value="BRADI_2g11876v3"/>
</dbReference>